<dbReference type="PANTHER" id="PTHR46847:SF1">
    <property type="entry name" value="D-ALLOSE-BINDING PERIPLASMIC PROTEIN-RELATED"/>
    <property type="match status" value="1"/>
</dbReference>
<evidence type="ECO:0000256" key="1">
    <source>
        <dbReference type="ARBA" id="ARBA00004196"/>
    </source>
</evidence>
<dbReference type="GO" id="GO:0030313">
    <property type="term" value="C:cell envelope"/>
    <property type="evidence" value="ECO:0007669"/>
    <property type="project" value="UniProtKB-SubCell"/>
</dbReference>
<proteinExistence type="inferred from homology"/>
<dbReference type="PROSITE" id="PS51257">
    <property type="entry name" value="PROKAR_LIPOPROTEIN"/>
    <property type="match status" value="1"/>
</dbReference>
<dbReference type="Gene3D" id="3.40.50.2300">
    <property type="match status" value="2"/>
</dbReference>
<dbReference type="Proteomes" id="UP000563898">
    <property type="component" value="Unassembled WGS sequence"/>
</dbReference>
<feature type="domain" description="Periplasmic binding protein" evidence="5">
    <location>
        <begin position="47"/>
        <end position="301"/>
    </location>
</feature>
<comment type="similarity">
    <text evidence="2">Belongs to the bacterial solute-binding protein 2 family.</text>
</comment>
<dbReference type="RefSeq" id="WP_035728856.1">
    <property type="nucleotide sequence ID" value="NZ_JAAXPC010000001.1"/>
</dbReference>
<reference evidence="6 7" key="1">
    <citation type="submission" date="2020-04" db="EMBL/GenBank/DDBJ databases">
        <title>MicrobeNet Type strains.</title>
        <authorList>
            <person name="Nicholson A.C."/>
        </authorList>
    </citation>
    <scope>NUCLEOTIDE SEQUENCE [LARGE SCALE GENOMIC DNA]</scope>
    <source>
        <strain evidence="6 7">ATCC BAA-14</strain>
    </source>
</reference>
<protein>
    <submittedName>
        <fullName evidence="6">Substrate-binding domain-containing protein</fullName>
    </submittedName>
</protein>
<name>A0A846WFC6_9ACTN</name>
<dbReference type="AlphaFoldDB" id="A0A846WFC6"/>
<keyword evidence="3 4" id="KW-0732">Signal</keyword>
<dbReference type="InterPro" id="IPR025997">
    <property type="entry name" value="SBP_2_dom"/>
</dbReference>
<feature type="signal peptide" evidence="4">
    <location>
        <begin position="1"/>
        <end position="35"/>
    </location>
</feature>
<evidence type="ECO:0000313" key="7">
    <source>
        <dbReference type="Proteomes" id="UP000563898"/>
    </source>
</evidence>
<feature type="chain" id="PRO_5032496031" evidence="4">
    <location>
        <begin position="36"/>
        <end position="333"/>
    </location>
</feature>
<dbReference type="EMBL" id="JAAXPC010000001">
    <property type="protein sequence ID" value="NKY00304.1"/>
    <property type="molecule type" value="Genomic_DNA"/>
</dbReference>
<evidence type="ECO:0000256" key="4">
    <source>
        <dbReference type="SAM" id="SignalP"/>
    </source>
</evidence>
<dbReference type="InterPro" id="IPR028082">
    <property type="entry name" value="Peripla_BP_I"/>
</dbReference>
<comment type="subcellular location">
    <subcellularLocation>
        <location evidence="1">Cell envelope</location>
    </subcellularLocation>
</comment>
<dbReference type="PANTHER" id="PTHR46847">
    <property type="entry name" value="D-ALLOSE-BINDING PERIPLASMIC PROTEIN-RELATED"/>
    <property type="match status" value="1"/>
</dbReference>
<organism evidence="6 7">
    <name type="scientific">Gordonia polyisoprenivorans</name>
    <dbReference type="NCBI Taxonomy" id="84595"/>
    <lineage>
        <taxon>Bacteria</taxon>
        <taxon>Bacillati</taxon>
        <taxon>Actinomycetota</taxon>
        <taxon>Actinomycetes</taxon>
        <taxon>Mycobacteriales</taxon>
        <taxon>Gordoniaceae</taxon>
        <taxon>Gordonia</taxon>
    </lineage>
</organism>
<accession>A0A846WFC6</accession>
<dbReference type="GO" id="GO:0030246">
    <property type="term" value="F:carbohydrate binding"/>
    <property type="evidence" value="ECO:0007669"/>
    <property type="project" value="UniProtKB-ARBA"/>
</dbReference>
<dbReference type="Pfam" id="PF13407">
    <property type="entry name" value="Peripla_BP_4"/>
    <property type="match status" value="1"/>
</dbReference>
<sequence>MTRQTARRRTQVAAAMILAGALTALLAACGGQSSATPTGQPAGKRVVYIPGLTGNPFYTSVSCGAAQRAQQVGIDYATQGAAEFSVPLQTQIVEAVSASKPAAIMIAVTSPKAMIAPLLQAKRDGIKVITIDGDLTDKSIALTNIESDNYKGGQMAGEKMAQLIGGKGDVVDIDSASGSVVAEARRQGFVDAIAKYPGIHFIGVQYSENSQANAAQIAATLASSNPNLAGIYAQSTNNTAGAITGLREVGKTNKVKLVGFDVSDPIIDALKAGQIEATILQDPISAGRLGIDSAVAAIEGRPVPRDQRPTFAVATPDNLTTPAVASHLYKTHC</sequence>
<dbReference type="CDD" id="cd20007">
    <property type="entry name" value="PBP1_ABC_sugar_binding-like"/>
    <property type="match status" value="1"/>
</dbReference>
<comment type="caution">
    <text evidence="6">The sequence shown here is derived from an EMBL/GenBank/DDBJ whole genome shotgun (WGS) entry which is preliminary data.</text>
</comment>
<evidence type="ECO:0000313" key="6">
    <source>
        <dbReference type="EMBL" id="NKY00304.1"/>
    </source>
</evidence>
<evidence type="ECO:0000259" key="5">
    <source>
        <dbReference type="Pfam" id="PF13407"/>
    </source>
</evidence>
<dbReference type="SUPFAM" id="SSF53822">
    <property type="entry name" value="Periplasmic binding protein-like I"/>
    <property type="match status" value="1"/>
</dbReference>
<evidence type="ECO:0000256" key="2">
    <source>
        <dbReference type="ARBA" id="ARBA00007639"/>
    </source>
</evidence>
<evidence type="ECO:0000256" key="3">
    <source>
        <dbReference type="ARBA" id="ARBA00022729"/>
    </source>
</evidence>
<gene>
    <name evidence="6" type="ORF">HGA05_01740</name>
</gene>